<protein>
    <submittedName>
        <fullName evidence="13">Putative FtsK/SpoIIIE family protein</fullName>
    </submittedName>
</protein>
<evidence type="ECO:0000256" key="7">
    <source>
        <dbReference type="ARBA" id="ARBA00022989"/>
    </source>
</evidence>
<dbReference type="InterPro" id="IPR027417">
    <property type="entry name" value="P-loop_NTPase"/>
</dbReference>
<dbReference type="InterPro" id="IPR002543">
    <property type="entry name" value="FtsK_dom"/>
</dbReference>
<dbReference type="NCBIfam" id="TIGR03924">
    <property type="entry name" value="T7SS_EccC_a"/>
    <property type="match status" value="1"/>
</dbReference>
<evidence type="ECO:0000256" key="6">
    <source>
        <dbReference type="ARBA" id="ARBA00022840"/>
    </source>
</evidence>
<feature type="binding site" evidence="9">
    <location>
        <begin position="515"/>
        <end position="522"/>
    </location>
    <ligand>
        <name>ATP</name>
        <dbReference type="ChEBI" id="CHEBI:30616"/>
    </ligand>
</feature>
<evidence type="ECO:0000256" key="9">
    <source>
        <dbReference type="PROSITE-ProRule" id="PRU00289"/>
    </source>
</evidence>
<proteinExistence type="predicted"/>
<evidence type="ECO:0000313" key="13">
    <source>
        <dbReference type="EMBL" id="CPV66926.1"/>
    </source>
</evidence>
<evidence type="ECO:0000256" key="11">
    <source>
        <dbReference type="SAM" id="Phobius"/>
    </source>
</evidence>
<dbReference type="Pfam" id="PF01580">
    <property type="entry name" value="FtsK_SpoIIIE"/>
    <property type="match status" value="2"/>
</dbReference>
<name>A0A0U0ZU99_9MYCO</name>
<organism evidence="13 14">
    <name type="scientific">Mycobacteroides abscessus</name>
    <dbReference type="NCBI Taxonomy" id="36809"/>
    <lineage>
        <taxon>Bacteria</taxon>
        <taxon>Bacillati</taxon>
        <taxon>Actinomycetota</taxon>
        <taxon>Actinomycetes</taxon>
        <taxon>Mycobacteriales</taxon>
        <taxon>Mycobacteriaceae</taxon>
        <taxon>Mycobacteroides</taxon>
    </lineage>
</organism>
<feature type="domain" description="FtsK" evidence="12">
    <location>
        <begin position="492"/>
        <end position="702"/>
    </location>
</feature>
<dbReference type="InterPro" id="IPR050206">
    <property type="entry name" value="FtsK/SpoIIIE/SftA"/>
</dbReference>
<feature type="binding site" evidence="9">
    <location>
        <begin position="1206"/>
        <end position="1213"/>
    </location>
    <ligand>
        <name>ATP</name>
        <dbReference type="ChEBI" id="CHEBI:30616"/>
    </ligand>
</feature>
<dbReference type="InterPro" id="IPR023837">
    <property type="entry name" value="EccCb-like_Actinobacteria"/>
</dbReference>
<evidence type="ECO:0000313" key="14">
    <source>
        <dbReference type="Proteomes" id="UP000045782"/>
    </source>
</evidence>
<keyword evidence="2" id="KW-1003">Cell membrane</keyword>
<dbReference type="PANTHER" id="PTHR22683">
    <property type="entry name" value="SPORULATION PROTEIN RELATED"/>
    <property type="match status" value="1"/>
</dbReference>
<dbReference type="GO" id="GO:0003677">
    <property type="term" value="F:DNA binding"/>
    <property type="evidence" value="ECO:0007669"/>
    <property type="project" value="InterPro"/>
</dbReference>
<dbReference type="Proteomes" id="UP000045782">
    <property type="component" value="Unassembled WGS sequence"/>
</dbReference>
<dbReference type="InterPro" id="IPR003593">
    <property type="entry name" value="AAA+_ATPase"/>
</dbReference>
<evidence type="ECO:0000256" key="1">
    <source>
        <dbReference type="ARBA" id="ARBA00004651"/>
    </source>
</evidence>
<feature type="binding site" evidence="9">
    <location>
        <begin position="889"/>
        <end position="896"/>
    </location>
    <ligand>
        <name>ATP</name>
        <dbReference type="ChEBI" id="CHEBI:30616"/>
    </ligand>
</feature>
<dbReference type="PROSITE" id="PS50901">
    <property type="entry name" value="FTSK"/>
    <property type="match status" value="3"/>
</dbReference>
<keyword evidence="4" id="KW-0677">Repeat</keyword>
<dbReference type="PANTHER" id="PTHR22683:SF1">
    <property type="entry name" value="TYPE VII SECRETION SYSTEM PROTEIN ESSC"/>
    <property type="match status" value="1"/>
</dbReference>
<dbReference type="SMART" id="SM00382">
    <property type="entry name" value="AAA"/>
    <property type="match status" value="3"/>
</dbReference>
<dbReference type="RefSeq" id="WP_268762583.1">
    <property type="nucleotide sequence ID" value="NZ_CSWP01000009.1"/>
</dbReference>
<evidence type="ECO:0000259" key="12">
    <source>
        <dbReference type="PROSITE" id="PS50901"/>
    </source>
</evidence>
<evidence type="ECO:0000256" key="5">
    <source>
        <dbReference type="ARBA" id="ARBA00022741"/>
    </source>
</evidence>
<dbReference type="Gene3D" id="3.40.50.300">
    <property type="entry name" value="P-loop containing nucleotide triphosphate hydrolases"/>
    <property type="match status" value="4"/>
</dbReference>
<keyword evidence="3 11" id="KW-0812">Transmembrane</keyword>
<feature type="transmembrane region" description="Helical" evidence="11">
    <location>
        <begin position="81"/>
        <end position="98"/>
    </location>
</feature>
<reference evidence="13 14" key="1">
    <citation type="submission" date="2015-03" db="EMBL/GenBank/DDBJ databases">
        <authorList>
            <person name="Murphy D."/>
        </authorList>
    </citation>
    <scope>NUCLEOTIDE SEQUENCE [LARGE SCALE GENOMIC DNA]</scope>
    <source>
        <strain evidence="13 14">PAP088</strain>
    </source>
</reference>
<dbReference type="GO" id="GO:0005524">
    <property type="term" value="F:ATP binding"/>
    <property type="evidence" value="ECO:0007669"/>
    <property type="project" value="UniProtKB-UniRule"/>
</dbReference>
<keyword evidence="6 9" id="KW-0067">ATP-binding</keyword>
<feature type="region of interest" description="Disordered" evidence="10">
    <location>
        <begin position="1"/>
        <end position="20"/>
    </location>
</feature>
<gene>
    <name evidence="13" type="primary">eccCa1_2</name>
    <name evidence="13" type="ORF">ERS075579_04112</name>
</gene>
<evidence type="ECO:0000256" key="2">
    <source>
        <dbReference type="ARBA" id="ARBA00022475"/>
    </source>
</evidence>
<dbReference type="GO" id="GO:0005886">
    <property type="term" value="C:plasma membrane"/>
    <property type="evidence" value="ECO:0007669"/>
    <property type="project" value="UniProtKB-SubCell"/>
</dbReference>
<feature type="domain" description="FtsK" evidence="12">
    <location>
        <begin position="871"/>
        <end position="1064"/>
    </location>
</feature>
<dbReference type="NCBIfam" id="TIGR03925">
    <property type="entry name" value="T7SS_EccC_b"/>
    <property type="match status" value="1"/>
</dbReference>
<evidence type="ECO:0000256" key="8">
    <source>
        <dbReference type="ARBA" id="ARBA00023136"/>
    </source>
</evidence>
<sequence>MSTTEGYVRRENPIPGPKVPGGELNLVGPAELPKPVPPNMFQIIFPVVMVVAMVGMIIMMFAAGSSAGGGSAITSRLSNPLYLMFPLMMLASMAGMMMNSGGGGKQIAEINEDRLDYFRYLNRQRSAVHKIGREHSEARQWTHPDPAVLESLIPLQASLGDRMWERKNDSPDFLKIRVGLGRERLATKLVAPETAPLSDLEPVGTVALKRFVAAHKVQSGIPLALRLSTFPIVSISDDEYGVASRAFTYSVLMQLITFHGPDHVKIALITNDPDGENWAWMKWLPHVQHPTMTDQAGTARMMYRSVGEAREALTSMIGITNHSETATLPKHLIIINDLKPEVIEGVDGEPGQVVSVSDLIGKEGRAGVTVIDLQPGLPGTSPVTKDLPVRIENGVLFLPNNEGKLTEFALADAVSVRTAAALARKISRYRATGSIEAIESQIVHTAVKVGFLDHYGIADPAAYDPKKFQRTYRREEEEHEFLAPVIGTAMDGSPLVLDIKEMEKAGNGPHGLSIGATGSGKSEFLRTLVLGLITSHSSAVLNLLLVDFKGGAAFLGFEGVPHVTAILTNMVNEQHLVDRLKVVLRGEMNRRQTLFREAAKYVHDDEDKTVPNILAYNRIAYRSDNPLKPMPALFVCVDEFTELLTQRPDFSELFVQIGRLGRSMGIYLHLSSQTVEQGKMRGLEEHLSYAIALRTFSGTQSMAVIGTKDAEALPPLPGSLYFKTISGELIRGRAFYIGDPYIPKRPGARREHGPAASADSRPQPRLFTAAPMYGESTPVAQQPALPQGEASPAKKAPKGRPFGPILLGRMANQGDPAHVIWLQPLDFNYTFGSLLHEINNVQHPDSRFYWPETRPLQVPIGVIDNPYWQRRDALTVDFDGAAGNMLFVGGPQSGKSTALQTLIVSAAHQHTSAQIQFYCLDFSAGKLMALSDLAHVGMVATRNDDEEVSRTIAEMTALRRRRELLFKKLNINSMADFRMRKERNDPALAEDRHGDAVLVIDGWNTLKTEFEQHVDAIHALAEGGLSYGIHVILATGRFSDVAPKLKDQLVTKVELKLADSMESEVGRQAAEAVPNAMPGRGTILSGRKGDGEFAPPEALHFLIALPSAIHTGDGARLSARAIVDVKPTIALINTKNPVPAPPVPLLSTNMARDVFLTQAKHFPGRPVPTASRRANLVVPLGVGELELAPQYIDFNNDTQTHMVLYADPDSGKTTALRHVIKTLTEQNTPDDIRLVVVDYRRELLGTLPEQFGKYVSTARELTDVVLATRDGLQSRLPKTDITPRELRERSWWDGPDLIFIVDDMEQVLRHSDPFLPIIEMLPQGRDLGFHLIAAHRTNGVGRAQFGNNVIAELTRSNAPGILMSGPKEEGAVLGGLKPSPQPPGRGYLVIGNNKQLIQMPNVEPDL</sequence>
<dbReference type="SUPFAM" id="SSF52540">
    <property type="entry name" value="P-loop containing nucleoside triphosphate hydrolases"/>
    <property type="match status" value="3"/>
</dbReference>
<keyword evidence="8 11" id="KW-0472">Membrane</keyword>
<keyword evidence="5 9" id="KW-0547">Nucleotide-binding</keyword>
<accession>A0A0U0ZU99</accession>
<feature type="transmembrane region" description="Helical" evidence="11">
    <location>
        <begin position="43"/>
        <end position="69"/>
    </location>
</feature>
<evidence type="ECO:0000256" key="3">
    <source>
        <dbReference type="ARBA" id="ARBA00022692"/>
    </source>
</evidence>
<feature type="domain" description="FtsK" evidence="12">
    <location>
        <begin position="1187"/>
        <end position="1368"/>
    </location>
</feature>
<dbReference type="InterPro" id="IPR023836">
    <property type="entry name" value="EccCa-like_Actinobacteria"/>
</dbReference>
<dbReference type="EMBL" id="CSWP01000009">
    <property type="protein sequence ID" value="CPV66926.1"/>
    <property type="molecule type" value="Genomic_DNA"/>
</dbReference>
<comment type="subcellular location">
    <subcellularLocation>
        <location evidence="1">Cell membrane</location>
        <topology evidence="1">Multi-pass membrane protein</topology>
    </subcellularLocation>
</comment>
<feature type="region of interest" description="Disordered" evidence="10">
    <location>
        <begin position="778"/>
        <end position="801"/>
    </location>
</feature>
<keyword evidence="7 11" id="KW-1133">Transmembrane helix</keyword>
<evidence type="ECO:0000256" key="10">
    <source>
        <dbReference type="SAM" id="MobiDB-lite"/>
    </source>
</evidence>
<evidence type="ECO:0000256" key="4">
    <source>
        <dbReference type="ARBA" id="ARBA00022737"/>
    </source>
</evidence>